<comment type="caution">
    <text evidence="1">The sequence shown here is derived from an EMBL/GenBank/DDBJ whole genome shotgun (WGS) entry which is preliminary data.</text>
</comment>
<dbReference type="RefSeq" id="WP_183458215.1">
    <property type="nucleotide sequence ID" value="NZ_JACHWZ010000005.1"/>
</dbReference>
<dbReference type="Proteomes" id="UP000535937">
    <property type="component" value="Unassembled WGS sequence"/>
</dbReference>
<gene>
    <name evidence="1" type="ORF">FHS09_001476</name>
</gene>
<sequence>MFKKALAIALVVTLSGCTYLRQKTMPRDMDLLSGPASLFDEKKTADAILQKYGYFDASGQYTPIQEDAVLDGNQEKHRRNSLQDELIALSNERCNHYKRVLMSAKNQASVLWGSTSLLMSGAGAIVSHAPTANAFSGVAAAATGINSEYDKAYFNELSVNVIISGIDKKRGAVLDQIRGEQDKGLVKYSAQRAISEVLEYHGACSAVAGLSAAGTSLQKISKAQLIGD</sequence>
<dbReference type="AlphaFoldDB" id="A0A7W4Z8J6"/>
<proteinExistence type="predicted"/>
<reference evidence="1 2" key="1">
    <citation type="submission" date="2020-08" db="EMBL/GenBank/DDBJ databases">
        <title>Genomic Encyclopedia of Type Strains, Phase III (KMG-III): the genomes of soil and plant-associated and newly described type strains.</title>
        <authorList>
            <person name="Whitman W."/>
        </authorList>
    </citation>
    <scope>NUCLEOTIDE SEQUENCE [LARGE SCALE GENOMIC DNA]</scope>
    <source>
        <strain evidence="1 2">CECT 8799</strain>
    </source>
</reference>
<dbReference type="PROSITE" id="PS51257">
    <property type="entry name" value="PROKAR_LIPOPROTEIN"/>
    <property type="match status" value="1"/>
</dbReference>
<protein>
    <submittedName>
        <fullName evidence="1">Uncharacterized protein YceK</fullName>
    </submittedName>
</protein>
<organism evidence="1 2">
    <name type="scientific">Microbulbifer rhizosphaerae</name>
    <dbReference type="NCBI Taxonomy" id="1562603"/>
    <lineage>
        <taxon>Bacteria</taxon>
        <taxon>Pseudomonadati</taxon>
        <taxon>Pseudomonadota</taxon>
        <taxon>Gammaproteobacteria</taxon>
        <taxon>Cellvibrionales</taxon>
        <taxon>Microbulbiferaceae</taxon>
        <taxon>Microbulbifer</taxon>
    </lineage>
</organism>
<evidence type="ECO:0000313" key="2">
    <source>
        <dbReference type="Proteomes" id="UP000535937"/>
    </source>
</evidence>
<accession>A0A7W4Z8J6</accession>
<evidence type="ECO:0000313" key="1">
    <source>
        <dbReference type="EMBL" id="MBB3060657.1"/>
    </source>
</evidence>
<dbReference type="EMBL" id="JACHWZ010000005">
    <property type="protein sequence ID" value="MBB3060657.1"/>
    <property type="molecule type" value="Genomic_DNA"/>
</dbReference>
<name>A0A7W4Z8J6_9GAMM</name>
<keyword evidence="2" id="KW-1185">Reference proteome</keyword>